<comment type="similarity">
    <text evidence="8">Belongs to the LAMP family.</text>
</comment>
<evidence type="ECO:0000256" key="3">
    <source>
        <dbReference type="ARBA" id="ARBA00022729"/>
    </source>
</evidence>
<dbReference type="Ensembl" id="ENSDLAT00005049215.2">
    <property type="protein sequence ID" value="ENSDLAP00005046111.2"/>
    <property type="gene ID" value="ENSDLAG00005020414.2"/>
</dbReference>
<keyword evidence="8" id="KW-0458">Lysosome</keyword>
<dbReference type="PRINTS" id="PR01217">
    <property type="entry name" value="PRICHEXTENSN"/>
</dbReference>
<keyword evidence="5" id="KW-1133">Transmembrane helix</keyword>
<dbReference type="Proteomes" id="UP000694389">
    <property type="component" value="Unassembled WGS sequence"/>
</dbReference>
<evidence type="ECO:0000256" key="7">
    <source>
        <dbReference type="ARBA" id="ARBA00023180"/>
    </source>
</evidence>
<dbReference type="PROSITE" id="PS51407">
    <property type="entry name" value="LAMP_3"/>
    <property type="match status" value="1"/>
</dbReference>
<organism evidence="11 12">
    <name type="scientific">Dicentrarchus labrax</name>
    <name type="common">European seabass</name>
    <name type="synonym">Morone labrax</name>
    <dbReference type="NCBI Taxonomy" id="13489"/>
    <lineage>
        <taxon>Eukaryota</taxon>
        <taxon>Metazoa</taxon>
        <taxon>Chordata</taxon>
        <taxon>Craniata</taxon>
        <taxon>Vertebrata</taxon>
        <taxon>Euteleostomi</taxon>
        <taxon>Actinopterygii</taxon>
        <taxon>Neopterygii</taxon>
        <taxon>Teleostei</taxon>
        <taxon>Neoteleostei</taxon>
        <taxon>Acanthomorphata</taxon>
        <taxon>Eupercaria</taxon>
        <taxon>Moronidae</taxon>
        <taxon>Dicentrarchus</taxon>
    </lineage>
</organism>
<proteinExistence type="inferred from homology"/>
<dbReference type="Pfam" id="PF01299">
    <property type="entry name" value="Lamp2-like_luminal"/>
    <property type="match status" value="1"/>
</dbReference>
<dbReference type="GO" id="GO:0072594">
    <property type="term" value="P:establishment of protein localization to organelle"/>
    <property type="evidence" value="ECO:0007669"/>
    <property type="project" value="TreeGrafter"/>
</dbReference>
<comment type="subcellular location">
    <subcellularLocation>
        <location evidence="1">Endosome membrane</location>
        <topology evidence="1">Single-pass type I membrane protein</topology>
    </subcellularLocation>
    <subcellularLocation>
        <location evidence="8">Lysosome membrane</location>
        <topology evidence="8">Single-pass type I membrane protein</topology>
    </subcellularLocation>
</comment>
<dbReference type="PANTHER" id="PTHR11506">
    <property type="entry name" value="LYSOSOME-ASSOCIATED MEMBRANE GLYCOPROTEIN"/>
    <property type="match status" value="1"/>
</dbReference>
<dbReference type="Gene3D" id="2.40.160.110">
    <property type="match status" value="1"/>
</dbReference>
<evidence type="ECO:0000256" key="8">
    <source>
        <dbReference type="PROSITE-ProRule" id="PRU00740"/>
    </source>
</evidence>
<dbReference type="GO" id="GO:0005765">
    <property type="term" value="C:lysosomal membrane"/>
    <property type="evidence" value="ECO:0007669"/>
    <property type="project" value="UniProtKB-SubCell"/>
</dbReference>
<feature type="domain" description="Lysosome-associated membrane glycoprotein 2-like luminal" evidence="10">
    <location>
        <begin position="111"/>
        <end position="254"/>
    </location>
</feature>
<keyword evidence="6 8" id="KW-0472">Membrane</keyword>
<evidence type="ECO:0000256" key="2">
    <source>
        <dbReference type="ARBA" id="ARBA00022692"/>
    </source>
</evidence>
<feature type="region of interest" description="Disordered" evidence="9">
    <location>
        <begin position="1"/>
        <end position="114"/>
    </location>
</feature>
<keyword evidence="7" id="KW-0325">Glycoprotein</keyword>
<keyword evidence="4" id="KW-0967">Endosome</keyword>
<feature type="compositionally biased region" description="Low complexity" evidence="9">
    <location>
        <begin position="22"/>
        <end position="111"/>
    </location>
</feature>
<dbReference type="InterPro" id="IPR048528">
    <property type="entry name" value="Lamp2-like_luminal"/>
</dbReference>
<dbReference type="GO" id="GO:0031902">
    <property type="term" value="C:late endosome membrane"/>
    <property type="evidence" value="ECO:0007669"/>
    <property type="project" value="TreeGrafter"/>
</dbReference>
<comment type="caution">
    <text evidence="8">Lacks conserved residue(s) required for the propagation of feature annotation.</text>
</comment>
<evidence type="ECO:0000256" key="1">
    <source>
        <dbReference type="ARBA" id="ARBA00004530"/>
    </source>
</evidence>
<dbReference type="AlphaFoldDB" id="A0A8C4HTC7"/>
<dbReference type="PANTHER" id="PTHR11506:SF2">
    <property type="entry name" value="MACROSIALIN"/>
    <property type="match status" value="1"/>
</dbReference>
<dbReference type="InterPro" id="IPR002000">
    <property type="entry name" value="Lysosome-assoc_membr_glycop"/>
</dbReference>
<evidence type="ECO:0000259" key="10">
    <source>
        <dbReference type="Pfam" id="PF01299"/>
    </source>
</evidence>
<keyword evidence="12" id="KW-1185">Reference proteome</keyword>
<keyword evidence="2 8" id="KW-0812">Transmembrane</keyword>
<keyword evidence="3" id="KW-0732">Signal</keyword>
<evidence type="ECO:0000256" key="9">
    <source>
        <dbReference type="SAM" id="MobiDB-lite"/>
    </source>
</evidence>
<evidence type="ECO:0000256" key="5">
    <source>
        <dbReference type="ARBA" id="ARBA00022989"/>
    </source>
</evidence>
<evidence type="ECO:0000256" key="6">
    <source>
        <dbReference type="ARBA" id="ARBA00023136"/>
    </source>
</evidence>
<name>A0A8C4HTC7_DICLA</name>
<protein>
    <recommendedName>
        <fullName evidence="10">Lysosome-associated membrane glycoprotein 2-like luminal domain-containing protein</fullName>
    </recommendedName>
</protein>
<evidence type="ECO:0000256" key="4">
    <source>
        <dbReference type="ARBA" id="ARBA00022753"/>
    </source>
</evidence>
<evidence type="ECO:0000313" key="11">
    <source>
        <dbReference type="Ensembl" id="ENSDLAP00005046111.2"/>
    </source>
</evidence>
<reference evidence="11" key="2">
    <citation type="submission" date="2025-09" db="UniProtKB">
        <authorList>
            <consortium name="Ensembl"/>
        </authorList>
    </citation>
    <scope>IDENTIFICATION</scope>
</reference>
<dbReference type="GO" id="GO:0005886">
    <property type="term" value="C:plasma membrane"/>
    <property type="evidence" value="ECO:0007669"/>
    <property type="project" value="TreeGrafter"/>
</dbReference>
<dbReference type="GeneTree" id="ENSGT00940000169954"/>
<sequence>EDLKKSKPSATVSPAGEFSAITTTTTPKPTTTTPKPTTTTPKPTTTTPKPTTTTPKPTTTTPKPTTTTPKPTTTTPKPTTTTPKPTTTTPKPTTTTPKPTTTTPKPTTTTPNVGNYTLLDDKKVMCVMAQMALQIRLATPKANGTFIVQPNMVKTKGTCQDTKVNLTLAFKEGFITFTFNKSVANNTVYVDTLSFSLSYPFSKGGNGEYSANNKSMQLFPTKIGHSYSCKNQSLYMGNGLYLEVTQDRMQAFNLTKSNEFGLRKCLHSDLLFLVCRWLVISATEVMDKRLTQLITD</sequence>
<reference evidence="11" key="1">
    <citation type="submission" date="2025-08" db="UniProtKB">
        <authorList>
            <consortium name="Ensembl"/>
        </authorList>
    </citation>
    <scope>IDENTIFICATION</scope>
</reference>
<accession>A0A8C4HTC7</accession>
<evidence type="ECO:0000313" key="12">
    <source>
        <dbReference type="Proteomes" id="UP000694389"/>
    </source>
</evidence>